<accession>A0A0K6S9U2</accession>
<evidence type="ECO:0000256" key="1">
    <source>
        <dbReference type="ARBA" id="ARBA00022468"/>
    </source>
</evidence>
<dbReference type="EMBL" id="CDMZ01003471">
    <property type="protein sequence ID" value="CUC10296.1"/>
    <property type="molecule type" value="Genomic_DNA"/>
</dbReference>
<keyword evidence="3" id="KW-0677">Repeat</keyword>
<dbReference type="Gene3D" id="3.80.10.10">
    <property type="entry name" value="Ribonuclease Inhibitor"/>
    <property type="match status" value="2"/>
</dbReference>
<protein>
    <submittedName>
        <fullName evidence="4">Uncharacterized protein</fullName>
    </submittedName>
</protein>
<dbReference type="InterPro" id="IPR032675">
    <property type="entry name" value="LRR_dom_sf"/>
</dbReference>
<keyword evidence="1" id="KW-0343">GTPase activation</keyword>
<sequence>MSEPTEPERMSKEENPNSQDPLRIVFLHLSRKSADAFFEHALESGNQGVAWLFLHYLKKRRLRGRLLCVDFSARLSLPRLPLLIASLPDTVERLSFGLQRNPTAKTIFSLVEILGRGGLPNLKALAMRLRERPSVEILNPRSMRSGLVDFKKVPKRPVELWPSAEHLTKLFTSLPDSLVSLSLDESVVFTPSVLAQLGERGLGRLTELRLKKCFGCLQWGSVSLRDCPLRALPKCLKSLTIDQNIWLGIEGMKRLGETLKESDVQLTTLSARDLSACVASLFPFLPSSLRTLCLDRNKLIETEGWQLLAKKMKEDLCALKVLQLSSCDMSADHLVCLASSLPSTLEVLNISWNENLNEWGWSALGERMRLGELSSLRILRASGCMNTTSGVQGFFPFLPCSLETLSLGDRGDLDVAGWQHLIGRFQAGGFVELKYLDLSGNRHLGALLYHLPSTIQCLDLSSTWSLQEGGYSGLGESMRLGRLDRLKVLKMKDSSLNASEARAFFPFLPASLEILVLDRNPDIGPVFGPNGWEALVKRLQTDGGLRALKYLTLRGNGTLSVNRDDDSGPLFEALPSSLETLILSECQVSERGWSALGKKMQQGELGALRRLDACGCGLTNLKALRFFPFLPMSLETLSLLRNRDEERRWKRLPPVFREKELAEVRKWWC</sequence>
<dbReference type="SUPFAM" id="SSF52047">
    <property type="entry name" value="RNI-like"/>
    <property type="match status" value="2"/>
</dbReference>
<proteinExistence type="predicted"/>
<dbReference type="InterPro" id="IPR027038">
    <property type="entry name" value="RanGap"/>
</dbReference>
<dbReference type="PANTHER" id="PTHR24113:SF12">
    <property type="entry name" value="RAN GTPASE-ACTIVATING PROTEIN 1"/>
    <property type="match status" value="1"/>
</dbReference>
<dbReference type="PANTHER" id="PTHR24113">
    <property type="entry name" value="RAN GTPASE-ACTIVATING PROTEIN 1"/>
    <property type="match status" value="1"/>
</dbReference>
<keyword evidence="2" id="KW-0433">Leucine-rich repeat</keyword>
<dbReference type="GO" id="GO:0005634">
    <property type="term" value="C:nucleus"/>
    <property type="evidence" value="ECO:0007669"/>
    <property type="project" value="TreeGrafter"/>
</dbReference>
<dbReference type="GO" id="GO:0005096">
    <property type="term" value="F:GTPase activator activity"/>
    <property type="evidence" value="ECO:0007669"/>
    <property type="project" value="UniProtKB-KW"/>
</dbReference>
<dbReference type="VEuPathDB" id="CryptoDB:Cvel_30177"/>
<dbReference type="GO" id="GO:0006913">
    <property type="term" value="P:nucleocytoplasmic transport"/>
    <property type="evidence" value="ECO:0007669"/>
    <property type="project" value="TreeGrafter"/>
</dbReference>
<reference evidence="4" key="1">
    <citation type="submission" date="2014-11" db="EMBL/GenBank/DDBJ databases">
        <title>Molecular phylogeny of cliff fern family Woodsiaceae with morphological implications.</title>
        <authorList>
            <person name="Shao Y.-Z."/>
            <person name="Wei R."/>
            <person name="Zhang X.-C."/>
        </authorList>
    </citation>
    <scope>NUCLEOTIDE SEQUENCE</scope>
</reference>
<dbReference type="GO" id="GO:0005829">
    <property type="term" value="C:cytosol"/>
    <property type="evidence" value="ECO:0007669"/>
    <property type="project" value="TreeGrafter"/>
</dbReference>
<name>A0A0K6S9U2_9ALVE</name>
<evidence type="ECO:0000256" key="2">
    <source>
        <dbReference type="ARBA" id="ARBA00022614"/>
    </source>
</evidence>
<evidence type="ECO:0000256" key="3">
    <source>
        <dbReference type="ARBA" id="ARBA00022737"/>
    </source>
</evidence>
<organism evidence="4">
    <name type="scientific">Chromera velia CCMP2878</name>
    <dbReference type="NCBI Taxonomy" id="1169474"/>
    <lineage>
        <taxon>Eukaryota</taxon>
        <taxon>Sar</taxon>
        <taxon>Alveolata</taxon>
        <taxon>Colpodellida</taxon>
        <taxon>Chromeraceae</taxon>
        <taxon>Chromera</taxon>
    </lineage>
</organism>
<dbReference type="GO" id="GO:0048471">
    <property type="term" value="C:perinuclear region of cytoplasm"/>
    <property type="evidence" value="ECO:0007669"/>
    <property type="project" value="TreeGrafter"/>
</dbReference>
<dbReference type="AlphaFoldDB" id="A0A0K6S9U2"/>
<evidence type="ECO:0000313" key="4">
    <source>
        <dbReference type="EMBL" id="CUC10296.1"/>
    </source>
</evidence>
<gene>
    <name evidence="4" type="ORF">Cvel_30177.t1.CR1</name>
</gene>
<dbReference type="GO" id="GO:0031267">
    <property type="term" value="F:small GTPase binding"/>
    <property type="evidence" value="ECO:0007669"/>
    <property type="project" value="TreeGrafter"/>
</dbReference>
<dbReference type="PhylomeDB" id="A0A0K6S9U2"/>